<feature type="domain" description="TonB C-terminal" evidence="6">
    <location>
        <begin position="323"/>
        <end position="415"/>
    </location>
</feature>
<comment type="subcellular location">
    <subcellularLocation>
        <location evidence="1">Membrane</location>
        <topology evidence="1">Single-pass membrane protein</topology>
    </subcellularLocation>
</comment>
<evidence type="ECO:0000256" key="1">
    <source>
        <dbReference type="ARBA" id="ARBA00004167"/>
    </source>
</evidence>
<dbReference type="InterPro" id="IPR037682">
    <property type="entry name" value="TonB_C"/>
</dbReference>
<evidence type="ECO:0000313" key="7">
    <source>
        <dbReference type="EMBL" id="MFD1950094.1"/>
    </source>
</evidence>
<dbReference type="Gene3D" id="3.30.2420.10">
    <property type="entry name" value="TonB"/>
    <property type="match status" value="2"/>
</dbReference>
<keyword evidence="5" id="KW-0732">Signal</keyword>
<protein>
    <submittedName>
        <fullName evidence="7">TonB family protein</fullName>
    </submittedName>
</protein>
<feature type="chain" id="PRO_5045064624" evidence="5">
    <location>
        <begin position="17"/>
        <end position="424"/>
    </location>
</feature>
<sequence length="424" mass="44865">MQFTALILLLATTAAAVQPAPTPAVRSAPPAAEFTVPTQGPPTDLSQHVAGWRYAEAPKTPRTEDVVSFVPGPVRCGTDIVAPDRVVRPYETSTVRYAPPPGPPSGTTQPGFVWPPKTNPRVLDFTIDAAGRPTAIRQRPGPAEYGMFVDTSDLAPALSGWRFRPGAARTGCSIGFTVQPVPIDRAPAALLARLLSGPMIGSAGKAAFDRLKPVGSTCYEGGRPNVRSTNFPSFERFVEPNGDWNFSYFQHDIDAAGRPSKIRLIASSGNNGFDAAARAALALNRYEPGARTGCLFQYHTNSAPMAPAPRPAVPVATKGPECPVDLQQVMTLPPGRPFPTPFARRRIGGVATVRFDVASWGQTGNVQVVAAEPADAFGETARSMIQRATVAPSPNGYRGCVTTVRFALPGQRTAAGEDEAQAPS</sequence>
<evidence type="ECO:0000256" key="4">
    <source>
        <dbReference type="ARBA" id="ARBA00023136"/>
    </source>
</evidence>
<organism evidence="7 8">
    <name type="scientific">Sphingomonas arantia</name>
    <dbReference type="NCBI Taxonomy" id="1460676"/>
    <lineage>
        <taxon>Bacteria</taxon>
        <taxon>Pseudomonadati</taxon>
        <taxon>Pseudomonadota</taxon>
        <taxon>Alphaproteobacteria</taxon>
        <taxon>Sphingomonadales</taxon>
        <taxon>Sphingomonadaceae</taxon>
        <taxon>Sphingomonas</taxon>
    </lineage>
</organism>
<name>A0ABW4TWF2_9SPHN</name>
<evidence type="ECO:0000256" key="2">
    <source>
        <dbReference type="ARBA" id="ARBA00022692"/>
    </source>
</evidence>
<evidence type="ECO:0000256" key="3">
    <source>
        <dbReference type="ARBA" id="ARBA00022989"/>
    </source>
</evidence>
<reference evidence="8" key="1">
    <citation type="journal article" date="2019" name="Int. J. Syst. Evol. Microbiol.">
        <title>The Global Catalogue of Microorganisms (GCM) 10K type strain sequencing project: providing services to taxonomists for standard genome sequencing and annotation.</title>
        <authorList>
            <consortium name="The Broad Institute Genomics Platform"/>
            <consortium name="The Broad Institute Genome Sequencing Center for Infectious Disease"/>
            <person name="Wu L."/>
            <person name="Ma J."/>
        </authorList>
    </citation>
    <scope>NUCLEOTIDE SEQUENCE [LARGE SCALE GENOMIC DNA]</scope>
    <source>
        <strain evidence="8">CGMCC 1.12702</strain>
    </source>
</reference>
<keyword evidence="4" id="KW-0472">Membrane</keyword>
<dbReference type="InterPro" id="IPR006260">
    <property type="entry name" value="TonB/TolA_C"/>
</dbReference>
<dbReference type="EMBL" id="JBHUGS010000001">
    <property type="protein sequence ID" value="MFD1950094.1"/>
    <property type="molecule type" value="Genomic_DNA"/>
</dbReference>
<keyword evidence="8" id="KW-1185">Reference proteome</keyword>
<keyword evidence="3" id="KW-1133">Transmembrane helix</keyword>
<dbReference type="SUPFAM" id="SSF74653">
    <property type="entry name" value="TolA/TonB C-terminal domain"/>
    <property type="match status" value="2"/>
</dbReference>
<dbReference type="PROSITE" id="PS52015">
    <property type="entry name" value="TONB_CTD"/>
    <property type="match status" value="1"/>
</dbReference>
<comment type="caution">
    <text evidence="7">The sequence shown here is derived from an EMBL/GenBank/DDBJ whole genome shotgun (WGS) entry which is preliminary data.</text>
</comment>
<gene>
    <name evidence="7" type="ORF">ACFSGX_04835</name>
</gene>
<evidence type="ECO:0000313" key="8">
    <source>
        <dbReference type="Proteomes" id="UP001597400"/>
    </source>
</evidence>
<dbReference type="Proteomes" id="UP001597400">
    <property type="component" value="Unassembled WGS sequence"/>
</dbReference>
<dbReference type="NCBIfam" id="TIGR01352">
    <property type="entry name" value="tonB_Cterm"/>
    <property type="match status" value="1"/>
</dbReference>
<proteinExistence type="predicted"/>
<evidence type="ECO:0000259" key="6">
    <source>
        <dbReference type="PROSITE" id="PS52015"/>
    </source>
</evidence>
<accession>A0ABW4TWF2</accession>
<dbReference type="Pfam" id="PF03544">
    <property type="entry name" value="TonB_C"/>
    <property type="match status" value="1"/>
</dbReference>
<evidence type="ECO:0000256" key="5">
    <source>
        <dbReference type="SAM" id="SignalP"/>
    </source>
</evidence>
<feature type="signal peptide" evidence="5">
    <location>
        <begin position="1"/>
        <end position="16"/>
    </location>
</feature>
<keyword evidence="2" id="KW-0812">Transmembrane</keyword>
<dbReference type="RefSeq" id="WP_380927877.1">
    <property type="nucleotide sequence ID" value="NZ_JBHUGS010000001.1"/>
</dbReference>